<dbReference type="AlphaFoldDB" id="A0A8X6WIP2"/>
<comment type="caution">
    <text evidence="1">The sequence shown here is derived from an EMBL/GenBank/DDBJ whole genome shotgun (WGS) entry which is preliminary data.</text>
</comment>
<name>A0A8X6WIP2_TRICX</name>
<proteinExistence type="predicted"/>
<reference evidence="1" key="1">
    <citation type="submission" date="2020-08" db="EMBL/GenBank/DDBJ databases">
        <title>Multicomponent nature underlies the extraordinary mechanical properties of spider dragline silk.</title>
        <authorList>
            <person name="Kono N."/>
            <person name="Nakamura H."/>
            <person name="Mori M."/>
            <person name="Yoshida Y."/>
            <person name="Ohtoshi R."/>
            <person name="Malay A.D."/>
            <person name="Moran D.A.P."/>
            <person name="Tomita M."/>
            <person name="Numata K."/>
            <person name="Arakawa K."/>
        </authorList>
    </citation>
    <scope>NUCLEOTIDE SEQUENCE</scope>
</reference>
<sequence>MYNARPRRIDIVNDYLECEELKVWIDLPQFHAKSLDALGRAVSPRSHKIANYSTRGMEIIRLWNGIVYPEIPGHLSTLYLVSDRLISPRIPITQIRRLRHVLDQFGILGGDVSLSGFMNQKKVYGKRNDVAGNNDPEFTVEITPNHMTASLSLVKTVHCSLSSLKMYLKYLRLSLGDDSKLRRNRELVVPARISSQSSGSGDLQQWRSLLEITADHLSIDSKRLWMCS</sequence>
<dbReference type="EMBL" id="BMAU01021435">
    <property type="protein sequence ID" value="GFY35818.1"/>
    <property type="molecule type" value="Genomic_DNA"/>
</dbReference>
<accession>A0A8X6WIP2</accession>
<protein>
    <submittedName>
        <fullName evidence="1">Uncharacterized protein</fullName>
    </submittedName>
</protein>
<evidence type="ECO:0000313" key="1">
    <source>
        <dbReference type="EMBL" id="GFY35818.1"/>
    </source>
</evidence>
<organism evidence="1 2">
    <name type="scientific">Trichonephila clavipes</name>
    <name type="common">Golden silk orbweaver</name>
    <name type="synonym">Nephila clavipes</name>
    <dbReference type="NCBI Taxonomy" id="2585209"/>
    <lineage>
        <taxon>Eukaryota</taxon>
        <taxon>Metazoa</taxon>
        <taxon>Ecdysozoa</taxon>
        <taxon>Arthropoda</taxon>
        <taxon>Chelicerata</taxon>
        <taxon>Arachnida</taxon>
        <taxon>Araneae</taxon>
        <taxon>Araneomorphae</taxon>
        <taxon>Entelegynae</taxon>
        <taxon>Araneoidea</taxon>
        <taxon>Nephilidae</taxon>
        <taxon>Trichonephila</taxon>
    </lineage>
</organism>
<dbReference type="Proteomes" id="UP000887159">
    <property type="component" value="Unassembled WGS sequence"/>
</dbReference>
<keyword evidence="2" id="KW-1185">Reference proteome</keyword>
<evidence type="ECO:0000313" key="2">
    <source>
        <dbReference type="Proteomes" id="UP000887159"/>
    </source>
</evidence>
<gene>
    <name evidence="1" type="ORF">TNCV_4841952</name>
</gene>